<dbReference type="OrthoDB" id="5377312at2759"/>
<evidence type="ECO:0000256" key="1">
    <source>
        <dbReference type="ARBA" id="ARBA00004123"/>
    </source>
</evidence>
<dbReference type="EMBL" id="QKKF02030011">
    <property type="protein sequence ID" value="RZF34895.1"/>
    <property type="molecule type" value="Genomic_DNA"/>
</dbReference>
<dbReference type="InterPro" id="IPR024661">
    <property type="entry name" value="RNA_pol_III_Rpc31"/>
</dbReference>
<evidence type="ECO:0008006" key="7">
    <source>
        <dbReference type="Google" id="ProtNLM"/>
    </source>
</evidence>
<dbReference type="InParanoid" id="A0A482WMV9"/>
<gene>
    <name evidence="5" type="ORF">LSTR_LSTR012892</name>
</gene>
<evidence type="ECO:0000313" key="5">
    <source>
        <dbReference type="EMBL" id="RZF34895.1"/>
    </source>
</evidence>
<dbReference type="GO" id="GO:0006383">
    <property type="term" value="P:transcription by RNA polymerase III"/>
    <property type="evidence" value="ECO:0007669"/>
    <property type="project" value="InterPro"/>
</dbReference>
<dbReference type="Proteomes" id="UP000291343">
    <property type="component" value="Unassembled WGS sequence"/>
</dbReference>
<proteinExistence type="inferred from homology"/>
<evidence type="ECO:0000256" key="4">
    <source>
        <dbReference type="SAM" id="MobiDB-lite"/>
    </source>
</evidence>
<evidence type="ECO:0000313" key="6">
    <source>
        <dbReference type="Proteomes" id="UP000291343"/>
    </source>
</evidence>
<keyword evidence="6" id="KW-1185">Reference proteome</keyword>
<dbReference type="AlphaFoldDB" id="A0A482WMV9"/>
<organism evidence="5 6">
    <name type="scientific">Laodelphax striatellus</name>
    <name type="common">Small brown planthopper</name>
    <name type="synonym">Delphax striatella</name>
    <dbReference type="NCBI Taxonomy" id="195883"/>
    <lineage>
        <taxon>Eukaryota</taxon>
        <taxon>Metazoa</taxon>
        <taxon>Ecdysozoa</taxon>
        <taxon>Arthropoda</taxon>
        <taxon>Hexapoda</taxon>
        <taxon>Insecta</taxon>
        <taxon>Pterygota</taxon>
        <taxon>Neoptera</taxon>
        <taxon>Paraneoptera</taxon>
        <taxon>Hemiptera</taxon>
        <taxon>Auchenorrhyncha</taxon>
        <taxon>Fulgoroidea</taxon>
        <taxon>Delphacidae</taxon>
        <taxon>Criomorphinae</taxon>
        <taxon>Laodelphax</taxon>
    </lineage>
</organism>
<feature type="region of interest" description="Disordered" evidence="4">
    <location>
        <begin position="137"/>
        <end position="217"/>
    </location>
</feature>
<dbReference type="PANTHER" id="PTHR15367:SF2">
    <property type="entry name" value="DNA-DIRECTED RNA POLYMERASE III SUBUNIT"/>
    <property type="match status" value="1"/>
</dbReference>
<feature type="compositionally biased region" description="Acidic residues" evidence="4">
    <location>
        <begin position="203"/>
        <end position="217"/>
    </location>
</feature>
<sequence length="217" mass="23259">MAGRGRGMSFSVDQLGLMPGEMLPGPVLQPPPLFPPLENAPAQASARPAHMAFRTALINHLRATGVFVALDSRPQGLAITVATTPADGPSEAPLSVDWALFPSELSPLTRSNLKRPAPSSVKRPAKHVTLLLDELEKKEVKEEADDEGKGGAEPSAKRKEGEGEEGGGNEGEEEEGGEWEDADEEMDDGTDYNQNYFDNGEGYLDDSDDNIDDGPIY</sequence>
<name>A0A482WMV9_LAOST</name>
<evidence type="ECO:0000256" key="3">
    <source>
        <dbReference type="ARBA" id="ARBA00023242"/>
    </source>
</evidence>
<comment type="caution">
    <text evidence="5">The sequence shown here is derived from an EMBL/GenBank/DDBJ whole genome shotgun (WGS) entry which is preliminary data.</text>
</comment>
<accession>A0A482WMV9</accession>
<comment type="similarity">
    <text evidence="2">Belongs to the eukaryotic RPC7 RNA polymerase subunit family.</text>
</comment>
<dbReference type="PANTHER" id="PTHR15367">
    <property type="entry name" value="DNA-DIRECTED RNA POLYMERASE III"/>
    <property type="match status" value="1"/>
</dbReference>
<protein>
    <recommendedName>
        <fullName evidence="7">DNA-directed RNA polymerase III subunit</fullName>
    </recommendedName>
</protein>
<evidence type="ECO:0000256" key="2">
    <source>
        <dbReference type="ARBA" id="ARBA00008352"/>
    </source>
</evidence>
<dbReference type="STRING" id="195883.A0A482WMV9"/>
<feature type="compositionally biased region" description="Basic and acidic residues" evidence="4">
    <location>
        <begin position="137"/>
        <end position="161"/>
    </location>
</feature>
<feature type="compositionally biased region" description="Acidic residues" evidence="4">
    <location>
        <begin position="162"/>
        <end position="190"/>
    </location>
</feature>
<dbReference type="GO" id="GO:0005666">
    <property type="term" value="C:RNA polymerase III complex"/>
    <property type="evidence" value="ECO:0007669"/>
    <property type="project" value="TreeGrafter"/>
</dbReference>
<dbReference type="Pfam" id="PF11705">
    <property type="entry name" value="RNA_pol_3_Rpc31"/>
    <property type="match status" value="1"/>
</dbReference>
<reference evidence="5 6" key="1">
    <citation type="journal article" date="2017" name="Gigascience">
        <title>Genome sequence of the small brown planthopper, Laodelphax striatellus.</title>
        <authorList>
            <person name="Zhu J."/>
            <person name="Jiang F."/>
            <person name="Wang X."/>
            <person name="Yang P."/>
            <person name="Bao Y."/>
            <person name="Zhao W."/>
            <person name="Wang W."/>
            <person name="Lu H."/>
            <person name="Wang Q."/>
            <person name="Cui N."/>
            <person name="Li J."/>
            <person name="Chen X."/>
            <person name="Luo L."/>
            <person name="Yu J."/>
            <person name="Kang L."/>
            <person name="Cui F."/>
        </authorList>
    </citation>
    <scope>NUCLEOTIDE SEQUENCE [LARGE SCALE GENOMIC DNA]</scope>
    <source>
        <strain evidence="5">Lst14</strain>
    </source>
</reference>
<comment type="subcellular location">
    <subcellularLocation>
        <location evidence="1">Nucleus</location>
    </subcellularLocation>
</comment>
<keyword evidence="3" id="KW-0539">Nucleus</keyword>